<comment type="caution">
    <text evidence="1">The sequence shown here is derived from an EMBL/GenBank/DDBJ whole genome shotgun (WGS) entry which is preliminary data.</text>
</comment>
<gene>
    <name evidence="1" type="ORF">RHMOL_Rhmol03G0147400</name>
</gene>
<keyword evidence="2" id="KW-1185">Reference proteome</keyword>
<evidence type="ECO:0000313" key="2">
    <source>
        <dbReference type="Proteomes" id="UP001062846"/>
    </source>
</evidence>
<dbReference type="EMBL" id="CM046390">
    <property type="protein sequence ID" value="KAI8563933.1"/>
    <property type="molecule type" value="Genomic_DNA"/>
</dbReference>
<name>A0ACC0PGZ7_RHOML</name>
<protein>
    <submittedName>
        <fullName evidence="1">Uncharacterized protein</fullName>
    </submittedName>
</protein>
<proteinExistence type="predicted"/>
<reference evidence="1" key="1">
    <citation type="submission" date="2022-02" db="EMBL/GenBank/DDBJ databases">
        <title>Plant Genome Project.</title>
        <authorList>
            <person name="Zhang R.-G."/>
        </authorList>
    </citation>
    <scope>NUCLEOTIDE SEQUENCE</scope>
    <source>
        <strain evidence="1">AT1</strain>
    </source>
</reference>
<dbReference type="Proteomes" id="UP001062846">
    <property type="component" value="Chromosome 3"/>
</dbReference>
<sequence>MLLIKCSPPVADAFEPFYKTAALLFGAEKCQLLNHEGLMKEKKHRHTPEFFCL</sequence>
<organism evidence="1 2">
    <name type="scientific">Rhododendron molle</name>
    <name type="common">Chinese azalea</name>
    <name type="synonym">Azalea mollis</name>
    <dbReference type="NCBI Taxonomy" id="49168"/>
    <lineage>
        <taxon>Eukaryota</taxon>
        <taxon>Viridiplantae</taxon>
        <taxon>Streptophyta</taxon>
        <taxon>Embryophyta</taxon>
        <taxon>Tracheophyta</taxon>
        <taxon>Spermatophyta</taxon>
        <taxon>Magnoliopsida</taxon>
        <taxon>eudicotyledons</taxon>
        <taxon>Gunneridae</taxon>
        <taxon>Pentapetalae</taxon>
        <taxon>asterids</taxon>
        <taxon>Ericales</taxon>
        <taxon>Ericaceae</taxon>
        <taxon>Ericoideae</taxon>
        <taxon>Rhodoreae</taxon>
        <taxon>Rhododendron</taxon>
    </lineage>
</organism>
<accession>A0ACC0PGZ7</accession>
<evidence type="ECO:0000313" key="1">
    <source>
        <dbReference type="EMBL" id="KAI8563933.1"/>
    </source>
</evidence>